<dbReference type="Gene3D" id="3.30.2310.20">
    <property type="entry name" value="RelE-like"/>
    <property type="match status" value="1"/>
</dbReference>
<evidence type="ECO:0000313" key="3">
    <source>
        <dbReference type="Proteomes" id="UP000178724"/>
    </source>
</evidence>
<dbReference type="InterPro" id="IPR007712">
    <property type="entry name" value="RelE/ParE_toxin"/>
</dbReference>
<evidence type="ECO:0000256" key="1">
    <source>
        <dbReference type="ARBA" id="ARBA00022649"/>
    </source>
</evidence>
<dbReference type="InterPro" id="IPR035093">
    <property type="entry name" value="RelE/ParE_toxin_dom_sf"/>
</dbReference>
<accession>A0A1F4Q132</accession>
<dbReference type="Proteomes" id="UP000178724">
    <property type="component" value="Unassembled WGS sequence"/>
</dbReference>
<dbReference type="Pfam" id="PF05016">
    <property type="entry name" value="ParE_toxin"/>
    <property type="match status" value="1"/>
</dbReference>
<evidence type="ECO:0008006" key="4">
    <source>
        <dbReference type="Google" id="ProtNLM"/>
    </source>
</evidence>
<gene>
    <name evidence="2" type="ORF">A2625_05810</name>
</gene>
<organism evidence="2 3">
    <name type="scientific">candidate division WOR-1 bacterium RIFCSPHIGHO2_01_FULL_53_15</name>
    <dbReference type="NCBI Taxonomy" id="1802564"/>
    <lineage>
        <taxon>Bacteria</taxon>
        <taxon>Bacillati</taxon>
        <taxon>Saganbacteria</taxon>
    </lineage>
</organism>
<reference evidence="2 3" key="1">
    <citation type="journal article" date="2016" name="Nat. Commun.">
        <title>Thousands of microbial genomes shed light on interconnected biogeochemical processes in an aquifer system.</title>
        <authorList>
            <person name="Anantharaman K."/>
            <person name="Brown C.T."/>
            <person name="Hug L.A."/>
            <person name="Sharon I."/>
            <person name="Castelle C.J."/>
            <person name="Probst A.J."/>
            <person name="Thomas B.C."/>
            <person name="Singh A."/>
            <person name="Wilkins M.J."/>
            <person name="Karaoz U."/>
            <person name="Brodie E.L."/>
            <person name="Williams K.H."/>
            <person name="Hubbard S.S."/>
            <person name="Banfield J.F."/>
        </authorList>
    </citation>
    <scope>NUCLEOTIDE SEQUENCE [LARGE SCALE GENOMIC DNA]</scope>
</reference>
<keyword evidence="1" id="KW-1277">Toxin-antitoxin system</keyword>
<dbReference type="SUPFAM" id="SSF143011">
    <property type="entry name" value="RelE-like"/>
    <property type="match status" value="1"/>
</dbReference>
<dbReference type="AlphaFoldDB" id="A0A1F4Q132"/>
<name>A0A1F4Q132_UNCSA</name>
<sequence length="93" mass="10790">MPFILEIAPAAKRDLKKLPVDVKNRIIFDFLPLIQSDPYKMGQPLAGVFKGERSFHLGRKPEYRIIYFIKNNLVIVSAIGSREEIYKKAKRRS</sequence>
<dbReference type="EMBL" id="METM01000021">
    <property type="protein sequence ID" value="OGB89631.1"/>
    <property type="molecule type" value="Genomic_DNA"/>
</dbReference>
<protein>
    <recommendedName>
        <fullName evidence="4">Addiction module toxin RelE</fullName>
    </recommendedName>
</protein>
<comment type="caution">
    <text evidence="2">The sequence shown here is derived from an EMBL/GenBank/DDBJ whole genome shotgun (WGS) entry which is preliminary data.</text>
</comment>
<proteinExistence type="predicted"/>
<evidence type="ECO:0000313" key="2">
    <source>
        <dbReference type="EMBL" id="OGB89631.1"/>
    </source>
</evidence>